<feature type="compositionally biased region" description="Basic and acidic residues" evidence="1">
    <location>
        <begin position="1238"/>
        <end position="1261"/>
    </location>
</feature>
<feature type="transmembrane region" description="Helical" evidence="2">
    <location>
        <begin position="1436"/>
        <end position="1453"/>
    </location>
</feature>
<feature type="region of interest" description="Disordered" evidence="1">
    <location>
        <begin position="1213"/>
        <end position="1334"/>
    </location>
</feature>
<evidence type="ECO:0000313" key="5">
    <source>
        <dbReference type="Proteomes" id="UP000053562"/>
    </source>
</evidence>
<protein>
    <recommendedName>
        <fullName evidence="3">Symplekin C-terminal domain-containing protein</fullName>
    </recommendedName>
</protein>
<feature type="region of interest" description="Disordered" evidence="1">
    <location>
        <begin position="1818"/>
        <end position="1881"/>
    </location>
</feature>
<feature type="region of interest" description="Disordered" evidence="1">
    <location>
        <begin position="1150"/>
        <end position="1194"/>
    </location>
</feature>
<evidence type="ECO:0000256" key="2">
    <source>
        <dbReference type="SAM" id="Phobius"/>
    </source>
</evidence>
<feature type="region of interest" description="Disordered" evidence="1">
    <location>
        <begin position="1558"/>
        <end position="1628"/>
    </location>
</feature>
<reference evidence="4 5" key="1">
    <citation type="submission" date="2011-08" db="EMBL/GenBank/DDBJ databases">
        <title>The Genome Sequence of Plasmodium vivax India VII.</title>
        <authorList>
            <consortium name="The Broad Institute Genome Sequencing Platform"/>
            <consortium name="The Broad Institute Genome Sequencing Center for Infectious Disease"/>
            <person name="Neafsey D."/>
            <person name="Carlton J."/>
            <person name="Barnwell J."/>
            <person name="Collins W."/>
            <person name="Escalante A."/>
            <person name="Mullikin J."/>
            <person name="Saul A."/>
            <person name="Guigo R."/>
            <person name="Camara F."/>
            <person name="Young S.K."/>
            <person name="Zeng Q."/>
            <person name="Gargeya S."/>
            <person name="Fitzgerald M."/>
            <person name="Haas B."/>
            <person name="Abouelleil A."/>
            <person name="Alvarado L."/>
            <person name="Arachchi H.M."/>
            <person name="Berlin A."/>
            <person name="Brown A."/>
            <person name="Chapman S.B."/>
            <person name="Chen Z."/>
            <person name="Dunbar C."/>
            <person name="Freedman E."/>
            <person name="Gearin G."/>
            <person name="Gellesch M."/>
            <person name="Goldberg J."/>
            <person name="Griggs A."/>
            <person name="Gujja S."/>
            <person name="Heiman D."/>
            <person name="Howarth C."/>
            <person name="Larson L."/>
            <person name="Lui A."/>
            <person name="MacDonald P.J.P."/>
            <person name="Montmayeur A."/>
            <person name="Murphy C."/>
            <person name="Neiman D."/>
            <person name="Pearson M."/>
            <person name="Priest M."/>
            <person name="Roberts A."/>
            <person name="Saif S."/>
            <person name="Shea T."/>
            <person name="Shenoy N."/>
            <person name="Sisk P."/>
            <person name="Stolte C."/>
            <person name="Sykes S."/>
            <person name="Wortman J."/>
            <person name="Nusbaum C."/>
            <person name="Birren B."/>
        </authorList>
    </citation>
    <scope>NUCLEOTIDE SEQUENCE [LARGE SCALE GENOMIC DNA]</scope>
    <source>
        <strain evidence="4 5">India VII</strain>
    </source>
</reference>
<feature type="compositionally biased region" description="Acidic residues" evidence="1">
    <location>
        <begin position="1214"/>
        <end position="1225"/>
    </location>
</feature>
<keyword evidence="2" id="KW-0812">Transmembrane</keyword>
<dbReference type="Proteomes" id="UP000053562">
    <property type="component" value="Unassembled WGS sequence"/>
</dbReference>
<feature type="compositionally biased region" description="Polar residues" evidence="1">
    <location>
        <begin position="1290"/>
        <end position="1306"/>
    </location>
</feature>
<feature type="compositionally biased region" description="Basic and acidic residues" evidence="1">
    <location>
        <begin position="1612"/>
        <end position="1628"/>
    </location>
</feature>
<feature type="compositionally biased region" description="Basic and acidic residues" evidence="1">
    <location>
        <begin position="1818"/>
        <end position="1831"/>
    </location>
</feature>
<feature type="compositionally biased region" description="Polar residues" evidence="1">
    <location>
        <begin position="1860"/>
        <end position="1872"/>
    </location>
</feature>
<dbReference type="InterPro" id="IPR022075">
    <property type="entry name" value="Symplekin_C"/>
</dbReference>
<evidence type="ECO:0000256" key="1">
    <source>
        <dbReference type="SAM" id="MobiDB-lite"/>
    </source>
</evidence>
<sequence>MVQNGKKNKKWRIQKIIQLLENNEEDEQTLIPHIIEIEQIFFECFNNENKKNRRIINTYVIPYVNLLLDRIDNGDAKINCPFREKLLTRVLTFLSSVLRINKNYAHLVVSYFVNLIEQKYYVVQIVDHLKKIIIPLLKGLLFSKGCLRDCGDSSLYDNDEEREEEKRNEVNNIKQGFHNYVILKSKIFNILANFHFDKGVTENPYKYDLIKNLMLILTKEILFFFHILKNKKNIFKEILSEQKQVHHVINEVFDIAYLNVVTDKVNMNSYDEIILIWLEQDIRLLNDLILFNLSKSGNNVCGLSKNELSVHKIKEELGGKSPRGGSSPATASSPAVAKKGGRKKKLKSEQNVKKECIIKRENDEEETAIKEERGSSDGEVPKLEIFNKLIAQFNGGCAADGGTKESAGVGGHVISESSHENVHKNAHQSVFESMLENAYECAYRYGGQAAQGASPSDSPPEEKSQEDYLQLARKYIISTDCLICTIDQIATDNIIFLTHLMRNVFYLIREVPFVFNFFLKNVFIMVSELVRIQGGAAEGKGRIDEGAAAEDAAFEGASPNDATGLSSYKKKLFNCMVHYLKNELYLLVCRSNVNFPFYYAYVTSLLNLLGEEGSREELVKKKKASIKSTLLDMEKEKKRKGHENHFNYNCEYLKTNVLRKDYYGYKKLKNEQVDIMSYLKVKMNESENEQENVSENNREDFIKKEEKENIFINQIVKKLYLTNFKLDKEYYQRFDCSRRSNVKDLFYGGGKGPNEGKTDLCDVYAYDWDVSRNGETAITSRVRSSTAGLYEAKRAMGENPVGERHIKDAERVENRIGVDANRDTPHNIETNEAWNENEKTTKSNLLQKNYKGMYANFLKNDLKYYNNVKSNESILGTVELYYFLIFSQILNNNLENKVPVLGENIFIKRINNLKVINNVIKRIILNDMMKEKLKFYFLILYLVKINTVCIFKGNIPSDIFLNYSAIFKIFNNLLFFSYIQDQKKKKNQARGASQQKRRPRCAHQTYDHYDRTLGYTTFCYNYLDKLKKKIKIKGYAYRQELQKSKFKAKCKYDEILNIILFFLHNDKLLANHRDQYIKTFIEQILETPKLTFSFFIYLIIWLNNIDVCIDYTGYINNSNSAHMSLSEGGLNNRDITNQASVTEAHVKRGVLPGEGEDERGIAANEGESHTPNGDDHRSVITPHGEKPKEERNYPFDQHTCSVWSDGSASHFDVELSESDDTEDYASGESKVGALNAEGKQKEKQNGKGEDPHKSFTSHESESLQNGDTGVGGPRGNPANVSICSKEIEQGDNTGEANMHNENISSGDETHKRSGTYKIATRKNPHRDKEKEDASLIRSGENEVDEPIFNINYYIKYSPKVQSASNYYIFCFSLISNLLKKNQNIRAKKTILAIYINTLFKSSNEIRNLLKKLITAAKGIYNNALSFFVYTKRVYRFYHQVFILFLLYICNLYMPHLKNDIVFFSHFAFYLWPMELINFVHNFLLTNFSFFYNDILCIFVNCQNVPSYEKRMRSLKNYEFVKEKLNEYVKGLDRPDIFQSVELFLKQTDFFNAGKAAGEGGAAPTAGHSEGAYAPVEDAEDGSEEGADEENADDEKNEGGYRKGEDTDDEKGEGDHVNGEDTDDDCHHGDYLHEEAQECLHKNEISQKVLLEEIFVRLFMQAVDLLEDNKMVARMKKANVFLNFVSIHYVDALCKFVITKVGKMYQKNKDQFWAHFSTLLNESPEEEKKKMADQEERSVELRDILHFFLNAVDNFLSICVRSSIFFHLYLNTYANCVKKEVRAILLTKFVASLPLLKSLFHEEFFRILKYNNNKLSDQNVERGKEAGEKKQGDGAASSEANVVRDSVEDAEQGKDTEKGQTNEQTNAPKNDATNGEETDANNQNSSFQVNIEIIKYVSRNLSEYTSASSAPSWESRTNFLNFCYNLYLENNNVYFIIELIAFLKKEQTMHIFNEIIKNDMDENTKVDLLKCCINKIVKLPYFYIVEKQNESENESYYITNIEIFYFYYNLNKNKNIQKIMLDYFVTKVNVHSVDDQENKLFNDITIKDLANIIQQIAENSNAIIPIYGRFLCQITKNINILREFISSIIIPLLIQKKIWNNKVIWKGCLMCISMLWPDFKHSLFYVFFMLPMDECTTLFNALQQKYPLTNDLIELISANEQAKRMCPEHLKNLLNT</sequence>
<dbReference type="Pfam" id="PF12295">
    <property type="entry name" value="Symplekin_C"/>
    <property type="match status" value="1"/>
</dbReference>
<name>A0A0J9S5W9_PLAVI</name>
<feature type="compositionally biased region" description="Basic and acidic residues" evidence="1">
    <location>
        <begin position="1844"/>
        <end position="1859"/>
    </location>
</feature>
<accession>A0A0J9S5W9</accession>
<evidence type="ECO:0000313" key="4">
    <source>
        <dbReference type="EMBL" id="KMZ78101.1"/>
    </source>
</evidence>
<feature type="transmembrane region" description="Helical" evidence="2">
    <location>
        <begin position="1460"/>
        <end position="1483"/>
    </location>
</feature>
<keyword evidence="2" id="KW-0472">Membrane</keyword>
<dbReference type="OrthoDB" id="331600at2759"/>
<dbReference type="EMBL" id="KQ234376">
    <property type="protein sequence ID" value="KMZ78101.1"/>
    <property type="molecule type" value="Genomic_DNA"/>
</dbReference>
<feature type="region of interest" description="Disordered" evidence="1">
    <location>
        <begin position="317"/>
        <end position="349"/>
    </location>
</feature>
<feature type="compositionally biased region" description="Acidic residues" evidence="1">
    <location>
        <begin position="1576"/>
        <end position="1595"/>
    </location>
</feature>
<keyword evidence="2" id="KW-1133">Transmembrane helix</keyword>
<evidence type="ECO:0000259" key="3">
    <source>
        <dbReference type="Pfam" id="PF12295"/>
    </source>
</evidence>
<feature type="compositionally biased region" description="Low complexity" evidence="1">
    <location>
        <begin position="323"/>
        <end position="335"/>
    </location>
</feature>
<feature type="domain" description="Symplekin C-terminal" evidence="3">
    <location>
        <begin position="1931"/>
        <end position="2140"/>
    </location>
</feature>
<proteinExistence type="predicted"/>
<gene>
    <name evidence="4" type="ORF">PVIIG_00788</name>
</gene>
<feature type="compositionally biased region" description="Basic and acidic residues" evidence="1">
    <location>
        <begin position="1166"/>
        <end position="1193"/>
    </location>
</feature>
<organism evidence="4 5">
    <name type="scientific">Plasmodium vivax India VII</name>
    <dbReference type="NCBI Taxonomy" id="1077284"/>
    <lineage>
        <taxon>Eukaryota</taxon>
        <taxon>Sar</taxon>
        <taxon>Alveolata</taxon>
        <taxon>Apicomplexa</taxon>
        <taxon>Aconoidasida</taxon>
        <taxon>Haemosporida</taxon>
        <taxon>Plasmodiidae</taxon>
        <taxon>Plasmodium</taxon>
        <taxon>Plasmodium (Plasmodium)</taxon>
    </lineage>
</organism>